<feature type="transmembrane region" description="Helical" evidence="5">
    <location>
        <begin position="181"/>
        <end position="200"/>
    </location>
</feature>
<proteinExistence type="predicted"/>
<accession>A0A8W8JZ28</accession>
<evidence type="ECO:0000256" key="3">
    <source>
        <dbReference type="ARBA" id="ARBA00022989"/>
    </source>
</evidence>
<name>A0A8W8JZ28_MAGGI</name>
<evidence type="ECO:0000256" key="4">
    <source>
        <dbReference type="ARBA" id="ARBA00023136"/>
    </source>
</evidence>
<evidence type="ECO:0000313" key="6">
    <source>
        <dbReference type="EnsemblMetazoa" id="G21180.1:cds"/>
    </source>
</evidence>
<feature type="transmembrane region" description="Helical" evidence="5">
    <location>
        <begin position="206"/>
        <end position="226"/>
    </location>
</feature>
<dbReference type="OrthoDB" id="448280at2759"/>
<dbReference type="Pfam" id="PF02535">
    <property type="entry name" value="Zip"/>
    <property type="match status" value="1"/>
</dbReference>
<organism evidence="6 7">
    <name type="scientific">Magallana gigas</name>
    <name type="common">Pacific oyster</name>
    <name type="synonym">Crassostrea gigas</name>
    <dbReference type="NCBI Taxonomy" id="29159"/>
    <lineage>
        <taxon>Eukaryota</taxon>
        <taxon>Metazoa</taxon>
        <taxon>Spiralia</taxon>
        <taxon>Lophotrochozoa</taxon>
        <taxon>Mollusca</taxon>
        <taxon>Bivalvia</taxon>
        <taxon>Autobranchia</taxon>
        <taxon>Pteriomorphia</taxon>
        <taxon>Ostreida</taxon>
        <taxon>Ostreoidea</taxon>
        <taxon>Ostreidae</taxon>
        <taxon>Magallana</taxon>
    </lineage>
</organism>
<evidence type="ECO:0000313" key="7">
    <source>
        <dbReference type="Proteomes" id="UP000005408"/>
    </source>
</evidence>
<feature type="transmembrane region" description="Helical" evidence="5">
    <location>
        <begin position="12"/>
        <end position="33"/>
    </location>
</feature>
<feature type="transmembrane region" description="Helical" evidence="5">
    <location>
        <begin position="45"/>
        <end position="67"/>
    </location>
</feature>
<feature type="transmembrane region" description="Helical" evidence="5">
    <location>
        <begin position="87"/>
        <end position="109"/>
    </location>
</feature>
<dbReference type="PANTHER" id="PTHR11040:SF219">
    <property type="entry name" value="ZRT (ZRT), IRT- (IRT-) LIKE PROTEIN TRANSPORTER"/>
    <property type="match status" value="1"/>
</dbReference>
<dbReference type="AlphaFoldDB" id="A0A8W8JZ28"/>
<sequence>MVPLVETKIAAFFIIFFVTFLFGFLPTCVLRCVKGGATQKKIQTVISHLNCFAGGVFLGTAMLHLLAEAEESMREVLNGGNATTVDYPVTEITVSGGFFVILILEVVILRIMHGVGHGPGEKNEKCSPKPMHGYKTYKCLEESDTVIIEPETVEDRLSASGVHDDVREVIKDTPSPLRASLFVLALSLHMIFESLAVGIQSTELKIWALLLAISLHKCIVAFSIGLEMHKLLGTGCKMMAFLLVFSGLSSAGVLIGMAFTEDGVGQSLIIGILQSLATGTFFYVTFFEILQREFSHCHSLTKLFLCLVGYGVVAGLKTLEKD</sequence>
<evidence type="ECO:0000256" key="5">
    <source>
        <dbReference type="SAM" id="Phobius"/>
    </source>
</evidence>
<dbReference type="EnsemblMetazoa" id="G21180.1">
    <property type="protein sequence ID" value="G21180.1:cds"/>
    <property type="gene ID" value="G21180"/>
</dbReference>
<feature type="transmembrane region" description="Helical" evidence="5">
    <location>
        <begin position="238"/>
        <end position="259"/>
    </location>
</feature>
<feature type="transmembrane region" description="Helical" evidence="5">
    <location>
        <begin position="299"/>
        <end position="319"/>
    </location>
</feature>
<feature type="transmembrane region" description="Helical" evidence="5">
    <location>
        <begin position="265"/>
        <end position="287"/>
    </location>
</feature>
<evidence type="ECO:0000256" key="1">
    <source>
        <dbReference type="ARBA" id="ARBA00004141"/>
    </source>
</evidence>
<dbReference type="InterPro" id="IPR003689">
    <property type="entry name" value="ZIP"/>
</dbReference>
<keyword evidence="2 5" id="KW-0812">Transmembrane</keyword>
<evidence type="ECO:0008006" key="8">
    <source>
        <dbReference type="Google" id="ProtNLM"/>
    </source>
</evidence>
<dbReference type="PANTHER" id="PTHR11040">
    <property type="entry name" value="ZINC/IRON TRANSPORTER"/>
    <property type="match status" value="1"/>
</dbReference>
<keyword evidence="3 5" id="KW-1133">Transmembrane helix</keyword>
<protein>
    <recommendedName>
        <fullName evidence="8">Zinc transporter ZIP1</fullName>
    </recommendedName>
</protein>
<evidence type="ECO:0000256" key="2">
    <source>
        <dbReference type="ARBA" id="ARBA00022692"/>
    </source>
</evidence>
<dbReference type="Proteomes" id="UP000005408">
    <property type="component" value="Unassembled WGS sequence"/>
</dbReference>
<dbReference type="OMA" id="HTEMENS"/>
<reference evidence="6" key="1">
    <citation type="submission" date="2022-08" db="UniProtKB">
        <authorList>
            <consortium name="EnsemblMetazoa"/>
        </authorList>
    </citation>
    <scope>IDENTIFICATION</scope>
    <source>
        <strain evidence="6">05x7-T-G4-1.051#20</strain>
    </source>
</reference>
<keyword evidence="4 5" id="KW-0472">Membrane</keyword>
<dbReference type="GO" id="GO:0005886">
    <property type="term" value="C:plasma membrane"/>
    <property type="evidence" value="ECO:0007669"/>
    <property type="project" value="TreeGrafter"/>
</dbReference>
<keyword evidence="7" id="KW-1185">Reference proteome</keyword>
<dbReference type="GO" id="GO:0005385">
    <property type="term" value="F:zinc ion transmembrane transporter activity"/>
    <property type="evidence" value="ECO:0007669"/>
    <property type="project" value="TreeGrafter"/>
</dbReference>
<comment type="subcellular location">
    <subcellularLocation>
        <location evidence="1">Membrane</location>
        <topology evidence="1">Multi-pass membrane protein</topology>
    </subcellularLocation>
</comment>